<dbReference type="Pfam" id="PF06949">
    <property type="entry name" value="DUF1292"/>
    <property type="match status" value="1"/>
</dbReference>
<reference evidence="1 2" key="1">
    <citation type="journal article" date="2013" name="Int. J. Syst. Evol. Microbiol.">
        <title>Tumebacillus flagellatus sp. nov., an alpha-amylase/pullulanase-producing bacterium isolated from cassava wastewater.</title>
        <authorList>
            <person name="Wang Q."/>
            <person name="Xie N."/>
            <person name="Qin Y."/>
            <person name="Shen N."/>
            <person name="Zhu J."/>
            <person name="Mi H."/>
            <person name="Huang R."/>
        </authorList>
    </citation>
    <scope>NUCLEOTIDE SEQUENCE [LARGE SCALE GENOMIC DNA]</scope>
    <source>
        <strain evidence="1 2">GST4</strain>
    </source>
</reference>
<proteinExistence type="predicted"/>
<protein>
    <recommendedName>
        <fullName evidence="3">DUF1292 domain-containing protein</fullName>
    </recommendedName>
</protein>
<name>A0A074LVA8_9BACL</name>
<dbReference type="STRING" id="1157490.EL26_03450"/>
<dbReference type="InterPro" id="IPR009711">
    <property type="entry name" value="UPF0473"/>
</dbReference>
<dbReference type="Proteomes" id="UP000027931">
    <property type="component" value="Unassembled WGS sequence"/>
</dbReference>
<dbReference type="AlphaFoldDB" id="A0A074LVA8"/>
<gene>
    <name evidence="1" type="ORF">EL26_03450</name>
</gene>
<accession>A0A074LVA8</accession>
<evidence type="ECO:0000313" key="2">
    <source>
        <dbReference type="Proteomes" id="UP000027931"/>
    </source>
</evidence>
<dbReference type="OrthoDB" id="2382216at2"/>
<evidence type="ECO:0000313" key="1">
    <source>
        <dbReference type="EMBL" id="KEO84585.1"/>
    </source>
</evidence>
<dbReference type="EMBL" id="JMIR01000003">
    <property type="protein sequence ID" value="KEO84585.1"/>
    <property type="molecule type" value="Genomic_DNA"/>
</dbReference>
<keyword evidence="2" id="KW-1185">Reference proteome</keyword>
<comment type="caution">
    <text evidence="1">The sequence shown here is derived from an EMBL/GenBank/DDBJ whole genome shotgun (WGS) entry which is preliminary data.</text>
</comment>
<dbReference type="RefSeq" id="WP_038084469.1">
    <property type="nucleotide sequence ID" value="NZ_JMIR01000003.1"/>
</dbReference>
<sequence>MRNEIGLMEENLDNLVGQQLHLEINDQGVFDYDIVKLFAVNNTRYLLAQRLSDEREGYLMKLDDLGDDWYTLRDIEDDAEWEAVRAASEYTGVLHR</sequence>
<evidence type="ECO:0008006" key="3">
    <source>
        <dbReference type="Google" id="ProtNLM"/>
    </source>
</evidence>
<organism evidence="1 2">
    <name type="scientific">Tumebacillus flagellatus</name>
    <dbReference type="NCBI Taxonomy" id="1157490"/>
    <lineage>
        <taxon>Bacteria</taxon>
        <taxon>Bacillati</taxon>
        <taxon>Bacillota</taxon>
        <taxon>Bacilli</taxon>
        <taxon>Bacillales</taxon>
        <taxon>Alicyclobacillaceae</taxon>
        <taxon>Tumebacillus</taxon>
    </lineage>
</organism>